<keyword evidence="2" id="KW-1185">Reference proteome</keyword>
<accession>A0ABW2T8Q2</accession>
<dbReference type="RefSeq" id="WP_343972449.1">
    <property type="nucleotide sequence ID" value="NZ_BAAAGK010000093.1"/>
</dbReference>
<gene>
    <name evidence="1" type="ORF">ACFQVD_30660</name>
</gene>
<name>A0ABW2T8Q2_9ACTN</name>
<protein>
    <submittedName>
        <fullName evidence="1">Uncharacterized protein</fullName>
    </submittedName>
</protein>
<evidence type="ECO:0000313" key="2">
    <source>
        <dbReference type="Proteomes" id="UP001596514"/>
    </source>
</evidence>
<comment type="caution">
    <text evidence="1">The sequence shown here is derived from an EMBL/GenBank/DDBJ whole genome shotgun (WGS) entry which is preliminary data.</text>
</comment>
<dbReference type="Proteomes" id="UP001596514">
    <property type="component" value="Unassembled WGS sequence"/>
</dbReference>
<dbReference type="EMBL" id="JBHTEE010000001">
    <property type="protein sequence ID" value="MFC7604483.1"/>
    <property type="molecule type" value="Genomic_DNA"/>
</dbReference>
<proteinExistence type="predicted"/>
<sequence length="103" mass="10980">MTGLEIVLGAAAQEASRIRTHGEDYNAALEPLRVRGDGVSSFGDDGLFGMFTSMYAECREVSMAALDELSTAIVDTGDGLHTVVKNTRDGEAASIENIGRTWL</sequence>
<reference evidence="2" key="1">
    <citation type="journal article" date="2019" name="Int. J. Syst. Evol. Microbiol.">
        <title>The Global Catalogue of Microorganisms (GCM) 10K type strain sequencing project: providing services to taxonomists for standard genome sequencing and annotation.</title>
        <authorList>
            <consortium name="The Broad Institute Genomics Platform"/>
            <consortium name="The Broad Institute Genome Sequencing Center for Infectious Disease"/>
            <person name="Wu L."/>
            <person name="Ma J."/>
        </authorList>
    </citation>
    <scope>NUCLEOTIDE SEQUENCE [LARGE SCALE GENOMIC DNA]</scope>
    <source>
        <strain evidence="2">JCM 10083</strain>
    </source>
</reference>
<organism evidence="1 2">
    <name type="scientific">Streptosporangium amethystogenes subsp. fukuiense</name>
    <dbReference type="NCBI Taxonomy" id="698418"/>
    <lineage>
        <taxon>Bacteria</taxon>
        <taxon>Bacillati</taxon>
        <taxon>Actinomycetota</taxon>
        <taxon>Actinomycetes</taxon>
        <taxon>Streptosporangiales</taxon>
        <taxon>Streptosporangiaceae</taxon>
        <taxon>Streptosporangium</taxon>
    </lineage>
</organism>
<evidence type="ECO:0000313" key="1">
    <source>
        <dbReference type="EMBL" id="MFC7604483.1"/>
    </source>
</evidence>